<dbReference type="EMBL" id="LNFP01000380">
    <property type="protein sequence ID" value="KUF93503.1"/>
    <property type="molecule type" value="Genomic_DNA"/>
</dbReference>
<reference evidence="5 6" key="1">
    <citation type="submission" date="2015-11" db="EMBL/GenBank/DDBJ databases">
        <title>Genomes and virulence difference between two physiological races of Phytophthora nicotianae.</title>
        <authorList>
            <person name="Liu H."/>
            <person name="Ma X."/>
            <person name="Yu H."/>
            <person name="Fang D."/>
            <person name="Li Y."/>
            <person name="Wang X."/>
            <person name="Wang W."/>
            <person name="Dong Y."/>
            <person name="Xiao B."/>
        </authorList>
    </citation>
    <scope>NUCLEOTIDE SEQUENCE [LARGE SCALE GENOMIC DNA]</scope>
    <source>
        <strain evidence="6">race 1</strain>
    </source>
</reference>
<protein>
    <submittedName>
        <fullName evidence="5">F-box/LRR-repeat protein 13</fullName>
    </submittedName>
</protein>
<dbReference type="PANTHER" id="PTHR40866:SF1">
    <property type="entry name" value="BED-TYPE DOMAIN-CONTAINING PROTEIN"/>
    <property type="match status" value="1"/>
</dbReference>
<dbReference type="GO" id="GO:0003677">
    <property type="term" value="F:DNA binding"/>
    <property type="evidence" value="ECO:0007669"/>
    <property type="project" value="InterPro"/>
</dbReference>
<keyword evidence="1" id="KW-0479">Metal-binding</keyword>
<dbReference type="Pfam" id="PF02892">
    <property type="entry name" value="zf-BED"/>
    <property type="match status" value="1"/>
</dbReference>
<evidence type="ECO:0000313" key="5">
    <source>
        <dbReference type="EMBL" id="KUF93503.1"/>
    </source>
</evidence>
<organism evidence="5 6">
    <name type="scientific">Phytophthora nicotianae</name>
    <name type="common">Potato buckeye rot agent</name>
    <name type="synonym">Phytophthora parasitica</name>
    <dbReference type="NCBI Taxonomy" id="4792"/>
    <lineage>
        <taxon>Eukaryota</taxon>
        <taxon>Sar</taxon>
        <taxon>Stramenopiles</taxon>
        <taxon>Oomycota</taxon>
        <taxon>Peronosporomycetes</taxon>
        <taxon>Peronosporales</taxon>
        <taxon>Peronosporaceae</taxon>
        <taxon>Phytophthora</taxon>
    </lineage>
</organism>
<accession>A0A0W8DAX7</accession>
<dbReference type="Proteomes" id="UP000054636">
    <property type="component" value="Unassembled WGS sequence"/>
</dbReference>
<name>A0A0W8DAX7_PHYNI</name>
<dbReference type="GO" id="GO:0008270">
    <property type="term" value="F:zinc ion binding"/>
    <property type="evidence" value="ECO:0007669"/>
    <property type="project" value="UniProtKB-KW"/>
</dbReference>
<evidence type="ECO:0000313" key="6">
    <source>
        <dbReference type="Proteomes" id="UP000054636"/>
    </source>
</evidence>
<proteinExistence type="predicted"/>
<gene>
    <name evidence="5" type="ORF">AM588_10004174</name>
</gene>
<sequence length="172" mass="19675">MNFTNKDICSLLFTEETPNKAKCCVCGKIYKQGNGYTNQMHHLLKMHPDYPRLAKAAFRRGNPLGLTMADQRTNEIFRSIEWCVLDRMPQRRHSGESSSFQVISRVGLQEGPCYALPTATHVSRVGSTHVERVRAFLQSSQAGLTDLRKAMDPNTLEVLMFLSYNKDWWDAF</sequence>
<evidence type="ECO:0000256" key="1">
    <source>
        <dbReference type="ARBA" id="ARBA00022723"/>
    </source>
</evidence>
<evidence type="ECO:0000256" key="2">
    <source>
        <dbReference type="ARBA" id="ARBA00022771"/>
    </source>
</evidence>
<comment type="caution">
    <text evidence="5">The sequence shown here is derived from an EMBL/GenBank/DDBJ whole genome shotgun (WGS) entry which is preliminary data.</text>
</comment>
<dbReference type="PANTHER" id="PTHR40866">
    <property type="entry name" value="BED-TYPE DOMAIN-CONTAINING PROTEIN"/>
    <property type="match status" value="1"/>
</dbReference>
<dbReference type="InterPro" id="IPR003656">
    <property type="entry name" value="Znf_BED"/>
</dbReference>
<evidence type="ECO:0000259" key="4">
    <source>
        <dbReference type="Pfam" id="PF02892"/>
    </source>
</evidence>
<feature type="domain" description="BED-type" evidence="4">
    <location>
        <begin position="16"/>
        <end position="48"/>
    </location>
</feature>
<evidence type="ECO:0000256" key="3">
    <source>
        <dbReference type="ARBA" id="ARBA00022833"/>
    </source>
</evidence>
<keyword evidence="3" id="KW-0862">Zinc</keyword>
<dbReference type="AlphaFoldDB" id="A0A0W8DAX7"/>
<keyword evidence="2" id="KW-0863">Zinc-finger</keyword>